<protein>
    <submittedName>
        <fullName evidence="1">Uncharacterized protein</fullName>
    </submittedName>
</protein>
<organism evidence="1">
    <name type="scientific">bioreactor metagenome</name>
    <dbReference type="NCBI Taxonomy" id="1076179"/>
    <lineage>
        <taxon>unclassified sequences</taxon>
        <taxon>metagenomes</taxon>
        <taxon>ecological metagenomes</taxon>
    </lineage>
</organism>
<dbReference type="EMBL" id="VSSQ01066640">
    <property type="protein sequence ID" value="MPN19142.1"/>
    <property type="molecule type" value="Genomic_DNA"/>
</dbReference>
<gene>
    <name evidence="1" type="ORF">SDC9_166508</name>
</gene>
<dbReference type="AlphaFoldDB" id="A0A645FZL6"/>
<accession>A0A645FZL6</accession>
<sequence>MSLEVWTSVFNEEVFLVGKVLVSQYSQVIQNVVKLFQSFVRSGGSTLGRTGTEDDELFMLGVDVGFTDTQVIRPCGAVGHSIYLS</sequence>
<reference evidence="1" key="1">
    <citation type="submission" date="2019-08" db="EMBL/GenBank/DDBJ databases">
        <authorList>
            <person name="Kucharzyk K."/>
            <person name="Murdoch R.W."/>
            <person name="Higgins S."/>
            <person name="Loffler F."/>
        </authorList>
    </citation>
    <scope>NUCLEOTIDE SEQUENCE</scope>
</reference>
<proteinExistence type="predicted"/>
<evidence type="ECO:0000313" key="1">
    <source>
        <dbReference type="EMBL" id="MPN19142.1"/>
    </source>
</evidence>
<comment type="caution">
    <text evidence="1">The sequence shown here is derived from an EMBL/GenBank/DDBJ whole genome shotgun (WGS) entry which is preliminary data.</text>
</comment>
<name>A0A645FZL6_9ZZZZ</name>